<sequence length="466" mass="52435">MYMKWITGIAVLCLAASAPVWGVDGERPNFLIVLGDDISASTIGCYGSDNPNTTPHIDQLAKESIRFTNMFVSQAVCGPARAELYTGLQPQRNGCNQNHKATKKGTLSIVHHLGKLGYRVGLTGKTHFKPASVYPFEKVKGFEANCNVKGIGKESWSSVEEFITRDADQPFCMVIASVHAHAPWDAGDTSRWELDQLKLPPHMVDTEETRHFFREYLAEVRLFDEQVRKAQALLEKAKLDENTVLIVLDENGAGMPCGKWTNYDWGVRSACLIKWPGLANGAFVTDALAQYCDIVPTLIEAAGGESPSNLDGKSLLPLLTGKTKKHREKAFFVYNSGPEGPPFSSRAVTDGRFKLMWNLTPKNLFAVRTINGFDYGYVDKKDPNRHVRKLYLSWLEKAKKDPAAEKMVQRFRKQPEFQLYDLNADPWEMNNLANNPEYSERLRELKESISGWMTQQEDNGKLKHEK</sequence>
<proteinExistence type="predicted"/>
<evidence type="ECO:0000259" key="2">
    <source>
        <dbReference type="Pfam" id="PF00884"/>
    </source>
</evidence>
<feature type="chain" id="PRO_5043512843" evidence="1">
    <location>
        <begin position="23"/>
        <end position="466"/>
    </location>
</feature>
<gene>
    <name evidence="3" type="ORF">NT6N_09100</name>
</gene>
<dbReference type="CDD" id="cd16027">
    <property type="entry name" value="SGSH"/>
    <property type="match status" value="1"/>
</dbReference>
<dbReference type="InterPro" id="IPR052701">
    <property type="entry name" value="GAG_Ulvan_Degrading_Sulfatases"/>
</dbReference>
<reference evidence="3" key="1">
    <citation type="submission" date="2024-07" db="EMBL/GenBank/DDBJ databases">
        <title>Complete genome sequence of Verrucomicrobiaceae bacterium NT6N.</title>
        <authorList>
            <person name="Huang C."/>
            <person name="Takami H."/>
            <person name="Hamasaki K."/>
        </authorList>
    </citation>
    <scope>NUCLEOTIDE SEQUENCE</scope>
    <source>
        <strain evidence="3">NT6N</strain>
    </source>
</reference>
<keyword evidence="1" id="KW-0732">Signal</keyword>
<organism evidence="3">
    <name type="scientific">Oceaniferula spumae</name>
    <dbReference type="NCBI Taxonomy" id="2979115"/>
    <lineage>
        <taxon>Bacteria</taxon>
        <taxon>Pseudomonadati</taxon>
        <taxon>Verrucomicrobiota</taxon>
        <taxon>Verrucomicrobiia</taxon>
        <taxon>Verrucomicrobiales</taxon>
        <taxon>Verrucomicrobiaceae</taxon>
        <taxon>Oceaniferula</taxon>
    </lineage>
</organism>
<accession>A0AAT9FIQ2</accession>
<dbReference type="InterPro" id="IPR000917">
    <property type="entry name" value="Sulfatase_N"/>
</dbReference>
<dbReference type="EMBL" id="AP026866">
    <property type="protein sequence ID" value="BDS05870.1"/>
    <property type="molecule type" value="Genomic_DNA"/>
</dbReference>
<evidence type="ECO:0000313" key="3">
    <source>
        <dbReference type="EMBL" id="BDS05870.1"/>
    </source>
</evidence>
<dbReference type="KEGG" id="osu:NT6N_09100"/>
<dbReference type="AlphaFoldDB" id="A0AAT9FIQ2"/>
<evidence type="ECO:0000256" key="1">
    <source>
        <dbReference type="SAM" id="SignalP"/>
    </source>
</evidence>
<dbReference type="SUPFAM" id="SSF53649">
    <property type="entry name" value="Alkaline phosphatase-like"/>
    <property type="match status" value="1"/>
</dbReference>
<dbReference type="Pfam" id="PF00884">
    <property type="entry name" value="Sulfatase"/>
    <property type="match status" value="1"/>
</dbReference>
<dbReference type="InterPro" id="IPR017850">
    <property type="entry name" value="Alkaline_phosphatase_core_sf"/>
</dbReference>
<feature type="domain" description="Sulfatase N-terminal" evidence="2">
    <location>
        <begin position="28"/>
        <end position="303"/>
    </location>
</feature>
<feature type="signal peptide" evidence="1">
    <location>
        <begin position="1"/>
        <end position="22"/>
    </location>
</feature>
<dbReference type="PANTHER" id="PTHR43751">
    <property type="entry name" value="SULFATASE"/>
    <property type="match status" value="1"/>
</dbReference>
<name>A0AAT9FIQ2_9BACT</name>
<dbReference type="PANTHER" id="PTHR43751:SF1">
    <property type="entry name" value="SULFATASE ATSG-RELATED"/>
    <property type="match status" value="1"/>
</dbReference>
<dbReference type="Gene3D" id="3.40.720.10">
    <property type="entry name" value="Alkaline Phosphatase, subunit A"/>
    <property type="match status" value="1"/>
</dbReference>
<protein>
    <submittedName>
        <fullName evidence="3">Heparan N-sulfatase</fullName>
    </submittedName>
</protein>